<feature type="transmembrane region" description="Helical" evidence="7">
    <location>
        <begin position="73"/>
        <end position="91"/>
    </location>
</feature>
<feature type="transmembrane region" description="Helical" evidence="7">
    <location>
        <begin position="249"/>
        <end position="269"/>
    </location>
</feature>
<feature type="transmembrane region" description="Helical" evidence="7">
    <location>
        <begin position="127"/>
        <end position="144"/>
    </location>
</feature>
<dbReference type="InterPro" id="IPR018383">
    <property type="entry name" value="UPF0324_pro"/>
</dbReference>
<feature type="transmembrane region" description="Helical" evidence="7">
    <location>
        <begin position="30"/>
        <end position="52"/>
    </location>
</feature>
<feature type="transmembrane region" description="Helical" evidence="7">
    <location>
        <begin position="97"/>
        <end position="115"/>
    </location>
</feature>
<dbReference type="PANTHER" id="PTHR30106:SF2">
    <property type="entry name" value="UPF0324 INNER MEMBRANE PROTEIN YEIH"/>
    <property type="match status" value="1"/>
</dbReference>
<evidence type="ECO:0000256" key="2">
    <source>
        <dbReference type="ARBA" id="ARBA00007977"/>
    </source>
</evidence>
<comment type="caution">
    <text evidence="8">The sequence shown here is derived from an EMBL/GenBank/DDBJ whole genome shotgun (WGS) entry which is preliminary data.</text>
</comment>
<evidence type="ECO:0000313" key="9">
    <source>
        <dbReference type="Proteomes" id="UP001595712"/>
    </source>
</evidence>
<evidence type="ECO:0000256" key="5">
    <source>
        <dbReference type="ARBA" id="ARBA00022989"/>
    </source>
</evidence>
<dbReference type="RefSeq" id="WP_387968906.1">
    <property type="nucleotide sequence ID" value="NZ_JBHRWO010000002.1"/>
</dbReference>
<evidence type="ECO:0000256" key="6">
    <source>
        <dbReference type="ARBA" id="ARBA00023136"/>
    </source>
</evidence>
<dbReference type="Pfam" id="PF03601">
    <property type="entry name" value="Cons_hypoth698"/>
    <property type="match status" value="1"/>
</dbReference>
<protein>
    <submittedName>
        <fullName evidence="8">YeiH family protein</fullName>
    </submittedName>
</protein>
<keyword evidence="3" id="KW-1003">Cell membrane</keyword>
<comment type="subcellular location">
    <subcellularLocation>
        <location evidence="1">Cell membrane</location>
        <topology evidence="1">Multi-pass membrane protein</topology>
    </subcellularLocation>
</comment>
<reference evidence="9" key="1">
    <citation type="journal article" date="2019" name="Int. J. Syst. Evol. Microbiol.">
        <title>The Global Catalogue of Microorganisms (GCM) 10K type strain sequencing project: providing services to taxonomists for standard genome sequencing and annotation.</title>
        <authorList>
            <consortium name="The Broad Institute Genomics Platform"/>
            <consortium name="The Broad Institute Genome Sequencing Center for Infectious Disease"/>
            <person name="Wu L."/>
            <person name="Ma J."/>
        </authorList>
    </citation>
    <scope>NUCLEOTIDE SEQUENCE [LARGE SCALE GENOMIC DNA]</scope>
    <source>
        <strain evidence="9">CGMCC 4.7396</strain>
    </source>
</reference>
<name>A0ABV7PQX6_9ACTN</name>
<dbReference type="PANTHER" id="PTHR30106">
    <property type="entry name" value="INNER MEMBRANE PROTEIN YEIH-RELATED"/>
    <property type="match status" value="1"/>
</dbReference>
<evidence type="ECO:0000256" key="3">
    <source>
        <dbReference type="ARBA" id="ARBA00022475"/>
    </source>
</evidence>
<gene>
    <name evidence="8" type="ORF">ACFO8M_00265</name>
</gene>
<feature type="transmembrane region" description="Helical" evidence="7">
    <location>
        <begin position="275"/>
        <end position="299"/>
    </location>
</feature>
<sequence>MTAPVRHLLPRTSEPGIALCWLTFGTLCSWLAHLLVPAIGLLTWAVLIGLVAGNTRAVRQGTRLPLAAFTKRLLRVGVVLLGLGLSVGAVLSLGLPLLGLVAAILAVTLAGTTWLGLRLGLGGPRSLLLGTGFAICGASAIAAMEEHADASEEDVAVAVGMVTLFGTAAMVALPLLRHPLGLSDAAFGIWVGASVHEVGQVVGAASGAGAFALGLAVVVKLTRVLLLAPVVLAVATWRRRRARHTGGTVPPMMPMFVVGFLLCVAMRSTGWLPDGLLAVAAVLQQVALAAALFGMGTAVRLRALAAHSGPALAVAAASTLLIAGVSLAGVLVLA</sequence>
<keyword evidence="5 7" id="KW-1133">Transmembrane helix</keyword>
<feature type="transmembrane region" description="Helical" evidence="7">
    <location>
        <begin position="211"/>
        <end position="237"/>
    </location>
</feature>
<dbReference type="Proteomes" id="UP001595712">
    <property type="component" value="Unassembled WGS sequence"/>
</dbReference>
<evidence type="ECO:0000313" key="8">
    <source>
        <dbReference type="EMBL" id="MFC3490926.1"/>
    </source>
</evidence>
<evidence type="ECO:0000256" key="4">
    <source>
        <dbReference type="ARBA" id="ARBA00022692"/>
    </source>
</evidence>
<feature type="transmembrane region" description="Helical" evidence="7">
    <location>
        <begin position="156"/>
        <end position="175"/>
    </location>
</feature>
<evidence type="ECO:0000256" key="1">
    <source>
        <dbReference type="ARBA" id="ARBA00004651"/>
    </source>
</evidence>
<keyword evidence="4 7" id="KW-0812">Transmembrane</keyword>
<feature type="transmembrane region" description="Helical" evidence="7">
    <location>
        <begin position="311"/>
        <end position="333"/>
    </location>
</feature>
<proteinExistence type="inferred from homology"/>
<organism evidence="8 9">
    <name type="scientific">Glycomyces rhizosphaerae</name>
    <dbReference type="NCBI Taxonomy" id="2054422"/>
    <lineage>
        <taxon>Bacteria</taxon>
        <taxon>Bacillati</taxon>
        <taxon>Actinomycetota</taxon>
        <taxon>Actinomycetes</taxon>
        <taxon>Glycomycetales</taxon>
        <taxon>Glycomycetaceae</taxon>
        <taxon>Glycomyces</taxon>
    </lineage>
</organism>
<dbReference type="EMBL" id="JBHRWO010000002">
    <property type="protein sequence ID" value="MFC3490926.1"/>
    <property type="molecule type" value="Genomic_DNA"/>
</dbReference>
<accession>A0ABV7PQX6</accession>
<keyword evidence="6 7" id="KW-0472">Membrane</keyword>
<comment type="similarity">
    <text evidence="2">Belongs to the UPF0324 family.</text>
</comment>
<feature type="transmembrane region" description="Helical" evidence="7">
    <location>
        <begin position="187"/>
        <end position="205"/>
    </location>
</feature>
<keyword evidence="9" id="KW-1185">Reference proteome</keyword>
<evidence type="ECO:0000256" key="7">
    <source>
        <dbReference type="SAM" id="Phobius"/>
    </source>
</evidence>